<sequence>MKPPYRNTVEQMYQRTFFYNFNNRPILSRRNTVWLCYEVKTRGPSMPTWGAKIFRGQVPRSLIRAPFQVLSNPLGQCPPPHGRAQVQWPPQQMAGREQGRPQ</sequence>
<evidence type="ECO:0000313" key="2">
    <source>
        <dbReference type="Ensembl" id="ENSCANP00000018924.1"/>
    </source>
</evidence>
<dbReference type="Proteomes" id="UP000233080">
    <property type="component" value="Unassembled WGS sequence"/>
</dbReference>
<keyword evidence="3" id="KW-1185">Reference proteome</keyword>
<proteinExistence type="predicted"/>
<protein>
    <submittedName>
        <fullName evidence="2">Uncharacterized protein</fullName>
    </submittedName>
</protein>
<reference evidence="2" key="2">
    <citation type="submission" date="2025-09" db="UniProtKB">
        <authorList>
            <consortium name="Ensembl"/>
        </authorList>
    </citation>
    <scope>IDENTIFICATION</scope>
</reference>
<dbReference type="AlphaFoldDB" id="A0A2K5IQF1"/>
<name>A0A2K5IQF1_COLAP</name>
<dbReference type="Pfam" id="PF18767">
    <property type="entry name" value="AID"/>
    <property type="match status" value="1"/>
</dbReference>
<evidence type="ECO:0000256" key="1">
    <source>
        <dbReference type="SAM" id="MobiDB-lite"/>
    </source>
</evidence>
<evidence type="ECO:0000313" key="3">
    <source>
        <dbReference type="Proteomes" id="UP000233080"/>
    </source>
</evidence>
<feature type="region of interest" description="Disordered" evidence="1">
    <location>
        <begin position="74"/>
        <end position="102"/>
    </location>
</feature>
<dbReference type="Gene3D" id="3.40.140.10">
    <property type="entry name" value="Cytidine Deaminase, domain 2"/>
    <property type="match status" value="1"/>
</dbReference>
<organism evidence="2 3">
    <name type="scientific">Colobus angolensis palliatus</name>
    <name type="common">Peters' Angolan colobus</name>
    <dbReference type="NCBI Taxonomy" id="336983"/>
    <lineage>
        <taxon>Eukaryota</taxon>
        <taxon>Metazoa</taxon>
        <taxon>Chordata</taxon>
        <taxon>Craniata</taxon>
        <taxon>Vertebrata</taxon>
        <taxon>Euteleostomi</taxon>
        <taxon>Mammalia</taxon>
        <taxon>Eutheria</taxon>
        <taxon>Euarchontoglires</taxon>
        <taxon>Primates</taxon>
        <taxon>Haplorrhini</taxon>
        <taxon>Catarrhini</taxon>
        <taxon>Cercopithecidae</taxon>
        <taxon>Colobinae</taxon>
        <taxon>Colobus</taxon>
    </lineage>
</organism>
<dbReference type="Ensembl" id="ENSCANT00000041884.1">
    <property type="protein sequence ID" value="ENSCANP00000018924.1"/>
    <property type="gene ID" value="ENSCANG00000032904.1"/>
</dbReference>
<accession>A0A2K5IQF1</accession>
<reference evidence="2" key="1">
    <citation type="submission" date="2025-08" db="UniProtKB">
        <authorList>
            <consortium name="Ensembl"/>
        </authorList>
    </citation>
    <scope>IDENTIFICATION</scope>
</reference>